<evidence type="ECO:0000256" key="1">
    <source>
        <dbReference type="SAM" id="MobiDB-lite"/>
    </source>
</evidence>
<name>A0ABU9YSV3_9PROT</name>
<dbReference type="Gene3D" id="2.60.40.60">
    <property type="entry name" value="Cadherins"/>
    <property type="match status" value="1"/>
</dbReference>
<feature type="non-terminal residue" evidence="2">
    <location>
        <position position="1"/>
    </location>
</feature>
<keyword evidence="3" id="KW-1185">Reference proteome</keyword>
<reference evidence="2 3" key="1">
    <citation type="submission" date="2024-03" db="EMBL/GenBank/DDBJ databases">
        <title>High-quality draft genome sequencing of Tistrella sp. BH-R2-4.</title>
        <authorList>
            <person name="Dong C."/>
        </authorList>
    </citation>
    <scope>NUCLEOTIDE SEQUENCE [LARGE SCALE GENOMIC DNA]</scope>
    <source>
        <strain evidence="2 3">BH-R2-4</strain>
    </source>
</reference>
<dbReference type="Proteomes" id="UP001413721">
    <property type="component" value="Unassembled WGS sequence"/>
</dbReference>
<proteinExistence type="predicted"/>
<dbReference type="EMBL" id="JBBKTW010000042">
    <property type="protein sequence ID" value="MEN2991914.1"/>
    <property type="molecule type" value="Genomic_DNA"/>
</dbReference>
<accession>A0ABU9YSV3</accession>
<protein>
    <submittedName>
        <fullName evidence="2">Cadherin repeat domain-containing protein</fullName>
    </submittedName>
</protein>
<comment type="caution">
    <text evidence="2">The sequence shown here is derived from an EMBL/GenBank/DDBJ whole genome shotgun (WGS) entry which is preliminary data.</text>
</comment>
<gene>
    <name evidence="2" type="ORF">WG926_26645</name>
</gene>
<sequence>PVAPVLTGDTVQGGDDGAIVGRVTASDPDAAGSSNGRLTYSVDDARFEIVGGVLKLRDGIVLSAADAASVDLVITVTDGGGLSAQ</sequence>
<feature type="non-terminal residue" evidence="2">
    <location>
        <position position="85"/>
    </location>
</feature>
<dbReference type="RefSeq" id="WP_345938724.1">
    <property type="nucleotide sequence ID" value="NZ_JBBKTW010000042.1"/>
</dbReference>
<dbReference type="SUPFAM" id="SSF49313">
    <property type="entry name" value="Cadherin-like"/>
    <property type="match status" value="1"/>
</dbReference>
<dbReference type="InterPro" id="IPR015919">
    <property type="entry name" value="Cadherin-like_sf"/>
</dbReference>
<evidence type="ECO:0000313" key="2">
    <source>
        <dbReference type="EMBL" id="MEN2991914.1"/>
    </source>
</evidence>
<organism evidence="2 3">
    <name type="scientific">Tistrella arctica</name>
    <dbReference type="NCBI Taxonomy" id="3133430"/>
    <lineage>
        <taxon>Bacteria</taxon>
        <taxon>Pseudomonadati</taxon>
        <taxon>Pseudomonadota</taxon>
        <taxon>Alphaproteobacteria</taxon>
        <taxon>Geminicoccales</taxon>
        <taxon>Geminicoccaceae</taxon>
        <taxon>Tistrella</taxon>
    </lineage>
</organism>
<feature type="region of interest" description="Disordered" evidence="1">
    <location>
        <begin position="1"/>
        <end position="37"/>
    </location>
</feature>
<dbReference type="CDD" id="cd11304">
    <property type="entry name" value="Cadherin_repeat"/>
    <property type="match status" value="1"/>
</dbReference>
<evidence type="ECO:0000313" key="3">
    <source>
        <dbReference type="Proteomes" id="UP001413721"/>
    </source>
</evidence>